<protein>
    <submittedName>
        <fullName evidence="1">Uncharacterized protein</fullName>
    </submittedName>
</protein>
<dbReference type="Proteomes" id="UP000042527">
    <property type="component" value="Unassembled WGS sequence"/>
</dbReference>
<gene>
    <name evidence="1" type="ORF">TPHV1_40085</name>
</gene>
<evidence type="ECO:0000313" key="2">
    <source>
        <dbReference type="Proteomes" id="UP000042527"/>
    </source>
</evidence>
<evidence type="ECO:0000313" key="1">
    <source>
        <dbReference type="EMBL" id="CEM62582.1"/>
    </source>
</evidence>
<reference evidence="2" key="1">
    <citation type="submission" date="2015-01" db="EMBL/GenBank/DDBJ databases">
        <authorList>
            <person name="Manzoor Shahid"/>
            <person name="Zubair Saima"/>
        </authorList>
    </citation>
    <scope>NUCLEOTIDE SEQUENCE [LARGE SCALE GENOMIC DNA]</scope>
    <source>
        <strain evidence="2">V1</strain>
    </source>
</reference>
<sequence length="48" mass="5875">MQHNVFLIPQLVFNTSYTNHTKFYKKESKFSFCRPWQKLTCEFENSLL</sequence>
<organism evidence="1 2">
    <name type="scientific">Treponema phagedenis</name>
    <dbReference type="NCBI Taxonomy" id="162"/>
    <lineage>
        <taxon>Bacteria</taxon>
        <taxon>Pseudomonadati</taxon>
        <taxon>Spirochaetota</taxon>
        <taxon>Spirochaetia</taxon>
        <taxon>Spirochaetales</taxon>
        <taxon>Treponemataceae</taxon>
        <taxon>Treponema</taxon>
    </lineage>
</organism>
<accession>A0A0B7GYA6</accession>
<proteinExistence type="predicted"/>
<dbReference type="AlphaFoldDB" id="A0A0B7GYA6"/>
<keyword evidence="2" id="KW-1185">Reference proteome</keyword>
<name>A0A0B7GYA6_TREPH</name>
<dbReference type="EMBL" id="CDNC01000034">
    <property type="protein sequence ID" value="CEM62582.1"/>
    <property type="molecule type" value="Genomic_DNA"/>
</dbReference>